<sequence>MHHSLRVAVVAIATLLSSTALAATVGLNGTSSLSMQFDVTDLTPDDGQAAGFLFGPRDSSYTATVEFASGSDYGHKTHTATPTFDVPVHVVQKTGPQVLELHGTTSFGDIRTVHAGSTTGGGSHGLTLSTVSQSTRILLKARSALSISGLSELSFFHDDVPWSYSGASASMSSTLGASLDYVSIGAPSVTFEDAKNFYAYYGTPAGTDSYRKAFTLNAVNDNDYDIELALQLDYEVGTYARINPVPEPGAYLMLAVGGLLLAGRQRWRTRGGQSA</sequence>
<feature type="signal peptide" evidence="1">
    <location>
        <begin position="1"/>
        <end position="22"/>
    </location>
</feature>
<keyword evidence="3" id="KW-1185">Reference proteome</keyword>
<evidence type="ECO:0008006" key="4">
    <source>
        <dbReference type="Google" id="ProtNLM"/>
    </source>
</evidence>
<gene>
    <name evidence="2" type="ORF">C9I28_25525</name>
</gene>
<accession>A0A2R4CG69</accession>
<dbReference type="AlphaFoldDB" id="A0A2R4CG69"/>
<dbReference type="EMBL" id="CP028324">
    <property type="protein sequence ID" value="AVR98616.1"/>
    <property type="molecule type" value="Genomic_DNA"/>
</dbReference>
<dbReference type="RefSeq" id="WP_107143949.1">
    <property type="nucleotide sequence ID" value="NZ_CP028324.1"/>
</dbReference>
<dbReference type="OrthoDB" id="8759980at2"/>
<dbReference type="KEGG" id="masz:C9I28_25525"/>
<organism evidence="2 3">
    <name type="scientific">Pseudoduganella armeniaca</name>
    <dbReference type="NCBI Taxonomy" id="2072590"/>
    <lineage>
        <taxon>Bacteria</taxon>
        <taxon>Pseudomonadati</taxon>
        <taxon>Pseudomonadota</taxon>
        <taxon>Betaproteobacteria</taxon>
        <taxon>Burkholderiales</taxon>
        <taxon>Oxalobacteraceae</taxon>
        <taxon>Telluria group</taxon>
        <taxon>Pseudoduganella</taxon>
    </lineage>
</organism>
<evidence type="ECO:0000313" key="3">
    <source>
        <dbReference type="Proteomes" id="UP000240505"/>
    </source>
</evidence>
<proteinExistence type="predicted"/>
<evidence type="ECO:0000313" key="2">
    <source>
        <dbReference type="EMBL" id="AVR98616.1"/>
    </source>
</evidence>
<evidence type="ECO:0000256" key="1">
    <source>
        <dbReference type="SAM" id="SignalP"/>
    </source>
</evidence>
<dbReference type="Proteomes" id="UP000240505">
    <property type="component" value="Chromosome"/>
</dbReference>
<feature type="chain" id="PRO_5015324233" description="PEP-CTERM sorting domain-containing protein" evidence="1">
    <location>
        <begin position="23"/>
        <end position="275"/>
    </location>
</feature>
<name>A0A2R4CG69_9BURK</name>
<protein>
    <recommendedName>
        <fullName evidence="4">PEP-CTERM sorting domain-containing protein</fullName>
    </recommendedName>
</protein>
<keyword evidence="1" id="KW-0732">Signal</keyword>
<reference evidence="2 3" key="1">
    <citation type="submission" date="2018-03" db="EMBL/GenBank/DDBJ databases">
        <title>Massilia armeniaca sp. nov., isolated from desert soil.</title>
        <authorList>
            <person name="Huang H."/>
            <person name="Ren M."/>
        </authorList>
    </citation>
    <scope>NUCLEOTIDE SEQUENCE [LARGE SCALE GENOMIC DNA]</scope>
    <source>
        <strain evidence="2 3">ZMN-3</strain>
    </source>
</reference>